<dbReference type="Gene3D" id="3.30.565.10">
    <property type="entry name" value="Histidine kinase-like ATPase, C-terminal domain"/>
    <property type="match status" value="1"/>
</dbReference>
<evidence type="ECO:0000256" key="1">
    <source>
        <dbReference type="ARBA" id="ARBA00000085"/>
    </source>
</evidence>
<keyword evidence="13" id="KW-0067">ATP-binding</keyword>
<evidence type="ECO:0000256" key="2">
    <source>
        <dbReference type="ARBA" id="ARBA00004236"/>
    </source>
</evidence>
<dbReference type="OrthoDB" id="9813151at2"/>
<evidence type="ECO:0000256" key="6">
    <source>
        <dbReference type="ARBA" id="ARBA00022475"/>
    </source>
</evidence>
<dbReference type="GO" id="GO:0016036">
    <property type="term" value="P:cellular response to phosphate starvation"/>
    <property type="evidence" value="ECO:0007669"/>
    <property type="project" value="TreeGrafter"/>
</dbReference>
<comment type="catalytic activity">
    <reaction evidence="1">
        <text>ATP + protein L-histidine = ADP + protein N-phospho-L-histidine.</text>
        <dbReference type="EC" id="2.7.13.3"/>
    </reaction>
</comment>
<dbReference type="RefSeq" id="WP_011812915.1">
    <property type="nucleotide sequence ID" value="NC_008789.1"/>
</dbReference>
<dbReference type="GO" id="GO:0006817">
    <property type="term" value="P:phosphate ion transport"/>
    <property type="evidence" value="ECO:0007669"/>
    <property type="project" value="UniProtKB-KW"/>
</dbReference>
<dbReference type="NCBIfam" id="TIGR02966">
    <property type="entry name" value="phoR_proteo"/>
    <property type="match status" value="1"/>
</dbReference>
<dbReference type="Gene3D" id="3.30.450.20">
    <property type="entry name" value="PAS domain"/>
    <property type="match status" value="1"/>
</dbReference>
<dbReference type="InterPro" id="IPR004358">
    <property type="entry name" value="Sig_transdc_His_kin-like_C"/>
</dbReference>
<keyword evidence="20" id="KW-1185">Reference proteome</keyword>
<dbReference type="STRING" id="349124.Hhal_0097"/>
<dbReference type="PANTHER" id="PTHR45453:SF1">
    <property type="entry name" value="PHOSPHATE REGULON SENSOR PROTEIN PHOR"/>
    <property type="match status" value="1"/>
</dbReference>
<keyword evidence="8" id="KW-0592">Phosphate transport</keyword>
<dbReference type="InterPro" id="IPR003594">
    <property type="entry name" value="HATPase_dom"/>
</dbReference>
<evidence type="ECO:0000256" key="13">
    <source>
        <dbReference type="ARBA" id="ARBA00022840"/>
    </source>
</evidence>
<dbReference type="FunFam" id="3.30.565.10:FF:000032">
    <property type="entry name" value="Phosphate regulon sensor histidine kinase PhoR"/>
    <property type="match status" value="1"/>
</dbReference>
<comment type="subcellular location">
    <subcellularLocation>
        <location evidence="2">Cell membrane</location>
    </subcellularLocation>
</comment>
<evidence type="ECO:0000256" key="9">
    <source>
        <dbReference type="ARBA" id="ARBA00022679"/>
    </source>
</evidence>
<proteinExistence type="predicted"/>
<dbReference type="KEGG" id="hha:Hhal_0097"/>
<evidence type="ECO:0000256" key="12">
    <source>
        <dbReference type="ARBA" id="ARBA00022777"/>
    </source>
</evidence>
<dbReference type="Proteomes" id="UP000000647">
    <property type="component" value="Chromosome"/>
</dbReference>
<keyword evidence="12 19" id="KW-0418">Kinase</keyword>
<evidence type="ECO:0000313" key="19">
    <source>
        <dbReference type="EMBL" id="ABM60892.1"/>
    </source>
</evidence>
<dbReference type="SUPFAM" id="SSF55785">
    <property type="entry name" value="PYP-like sensor domain (PAS domain)"/>
    <property type="match status" value="1"/>
</dbReference>
<dbReference type="CDD" id="cd00130">
    <property type="entry name" value="PAS"/>
    <property type="match status" value="1"/>
</dbReference>
<dbReference type="GO" id="GO:0000155">
    <property type="term" value="F:phosphorelay sensor kinase activity"/>
    <property type="evidence" value="ECO:0007669"/>
    <property type="project" value="InterPro"/>
</dbReference>
<feature type="domain" description="Histidine kinase" evidence="18">
    <location>
        <begin position="212"/>
        <end position="429"/>
    </location>
</feature>
<reference evidence="20" key="1">
    <citation type="submission" date="2006-12" db="EMBL/GenBank/DDBJ databases">
        <title>Complete sequence of Halorhodospira halophila SL1.</title>
        <authorList>
            <consortium name="US DOE Joint Genome Institute"/>
            <person name="Copeland A."/>
            <person name="Lucas S."/>
            <person name="Lapidus A."/>
            <person name="Barry K."/>
            <person name="Detter J.C."/>
            <person name="Glavina del Rio T."/>
            <person name="Hammon N."/>
            <person name="Israni S."/>
            <person name="Dalin E."/>
            <person name="Tice H."/>
            <person name="Pitluck S."/>
            <person name="Saunders E."/>
            <person name="Brettin T."/>
            <person name="Bruce D."/>
            <person name="Han C."/>
            <person name="Tapia R."/>
            <person name="Schmutz J."/>
            <person name="Larimer F."/>
            <person name="Land M."/>
            <person name="Hauser L."/>
            <person name="Kyrpides N."/>
            <person name="Mikhailova N."/>
            <person name="Hoff W."/>
            <person name="Richardson P."/>
        </authorList>
    </citation>
    <scope>NUCLEOTIDE SEQUENCE [LARGE SCALE GENOMIC DNA]</scope>
    <source>
        <strain evidence="20">DSM 244 / SL1</strain>
    </source>
</reference>
<dbReference type="Pfam" id="PF00512">
    <property type="entry name" value="HisKA"/>
    <property type="match status" value="1"/>
</dbReference>
<dbReference type="GO" id="GO:0004721">
    <property type="term" value="F:phosphoprotein phosphatase activity"/>
    <property type="evidence" value="ECO:0007669"/>
    <property type="project" value="InterPro"/>
</dbReference>
<dbReference type="SMART" id="SM00388">
    <property type="entry name" value="HisKA"/>
    <property type="match status" value="1"/>
</dbReference>
<protein>
    <recommendedName>
        <fullName evidence="4">Phosphate regulon sensor protein PhoR</fullName>
        <ecNumber evidence="3">2.7.13.3</ecNumber>
    </recommendedName>
</protein>
<keyword evidence="9 19" id="KW-0808">Transferase</keyword>
<dbReference type="EMBL" id="CP000544">
    <property type="protein sequence ID" value="ABM60892.1"/>
    <property type="molecule type" value="Genomic_DNA"/>
</dbReference>
<dbReference type="SUPFAM" id="SSF55874">
    <property type="entry name" value="ATPase domain of HSP90 chaperone/DNA topoisomerase II/histidine kinase"/>
    <property type="match status" value="1"/>
</dbReference>
<evidence type="ECO:0000256" key="17">
    <source>
        <dbReference type="ARBA" id="ARBA00025207"/>
    </source>
</evidence>
<evidence type="ECO:0000256" key="8">
    <source>
        <dbReference type="ARBA" id="ARBA00022592"/>
    </source>
</evidence>
<dbReference type="AlphaFoldDB" id="A1WT80"/>
<accession>A1WT80</accession>
<dbReference type="InterPro" id="IPR005467">
    <property type="entry name" value="His_kinase_dom"/>
</dbReference>
<keyword evidence="7" id="KW-0597">Phosphoprotein</keyword>
<evidence type="ECO:0000256" key="11">
    <source>
        <dbReference type="ARBA" id="ARBA00022741"/>
    </source>
</evidence>
<evidence type="ECO:0000313" key="20">
    <source>
        <dbReference type="Proteomes" id="UP000000647"/>
    </source>
</evidence>
<dbReference type="GO" id="GO:0005524">
    <property type="term" value="F:ATP binding"/>
    <property type="evidence" value="ECO:0007669"/>
    <property type="project" value="UniProtKB-KW"/>
</dbReference>
<dbReference type="Gene3D" id="1.10.287.130">
    <property type="match status" value="1"/>
</dbReference>
<gene>
    <name evidence="19" type="ordered locus">Hhal_0097</name>
</gene>
<evidence type="ECO:0000256" key="7">
    <source>
        <dbReference type="ARBA" id="ARBA00022553"/>
    </source>
</evidence>
<evidence type="ECO:0000256" key="3">
    <source>
        <dbReference type="ARBA" id="ARBA00012438"/>
    </source>
</evidence>
<keyword evidence="16" id="KW-0472">Membrane</keyword>
<keyword evidence="14" id="KW-1133">Transmembrane helix</keyword>
<dbReference type="InterPro" id="IPR003661">
    <property type="entry name" value="HisK_dim/P_dom"/>
</dbReference>
<keyword evidence="5" id="KW-0813">Transport</keyword>
<evidence type="ECO:0000256" key="10">
    <source>
        <dbReference type="ARBA" id="ARBA00022692"/>
    </source>
</evidence>
<keyword evidence="6" id="KW-1003">Cell membrane</keyword>
<dbReference type="InterPro" id="IPR014310">
    <property type="entry name" value="Sig_transdc_His_kinase_PhoR"/>
</dbReference>
<dbReference type="InterPro" id="IPR035965">
    <property type="entry name" value="PAS-like_dom_sf"/>
</dbReference>
<reference evidence="19 20" key="2">
    <citation type="journal article" date="2013" name="Stand. Genomic Sci.">
        <title>Complete genome sequence of Halorhodospira halophila SL1.</title>
        <authorList>
            <person name="Challacombe J.F."/>
            <person name="Majid S."/>
            <person name="Deole R."/>
            <person name="Brettin T.S."/>
            <person name="Bruce D."/>
            <person name="Delano S.F."/>
            <person name="Detter J.C."/>
            <person name="Gleasner C.D."/>
            <person name="Han C.S."/>
            <person name="Misra M."/>
            <person name="Reitenga K.G."/>
            <person name="Mikhailova N."/>
            <person name="Woyke T."/>
            <person name="Pitluck S."/>
            <person name="Nolan M."/>
            <person name="Land M.L."/>
            <person name="Saunders E."/>
            <person name="Tapia R."/>
            <person name="Lapidus A."/>
            <person name="Ivanova N."/>
            <person name="Hoff W.D."/>
        </authorList>
    </citation>
    <scope>NUCLEOTIDE SEQUENCE [LARGE SCALE GENOMIC DNA]</scope>
    <source>
        <strain evidence="20">DSM 244 / SL1</strain>
    </source>
</reference>
<dbReference type="CDD" id="cd00082">
    <property type="entry name" value="HisKA"/>
    <property type="match status" value="1"/>
</dbReference>
<comment type="function">
    <text evidence="17">Member of the two-component regulatory system PhoR/PhoB involved in the phosphate regulon genes expression. PhoR may function as a membrane-associated protein kinase that phosphorylates PhoB in response to environmental signals.</text>
</comment>
<sequence length="446" mass="50638">MTRNPWPGYLLTLLGVATLWAGVGLATGWWVESLAALLAMGYLWNEYQLWRLERWLRVGRKLDPPISRGVWGEVFHALHRRQRRQRERRHRLRRVIREYRDSAKAMPDATLVLYADDRVLWWNNAARHLLGLTWPGDEGQRISNLLRQPEFKEFLDTATEHTAPLTMPSPVSPRRTLELRLVPYGRNQRLLIARDISRTQRLETIRRDFVANVSHELKTPLTVIYGVAEEMGEELAPEQPAWAGSIRLLQDQSARMQRLVQDLLTLSRLETGSLAVEEDPVDMKVLLEEVCAEAQTLSGEHQHRIELDAEPGVFVRGSYGELRSAVSNLVSNAVRYTPAGGTIRVRWRADAHSARCGVADSGIGIPREHIPRITERFYRVDKGRSNATGGTGLGLAIVKHVMHRHGGWLNVDSEPDQGSTFTLVFPARILEHRGGSSNRHLAFTGR</sequence>
<evidence type="ECO:0000256" key="15">
    <source>
        <dbReference type="ARBA" id="ARBA00023012"/>
    </source>
</evidence>
<evidence type="ECO:0000259" key="18">
    <source>
        <dbReference type="PROSITE" id="PS50109"/>
    </source>
</evidence>
<dbReference type="eggNOG" id="COG5002">
    <property type="taxonomic scope" value="Bacteria"/>
</dbReference>
<evidence type="ECO:0000256" key="4">
    <source>
        <dbReference type="ARBA" id="ARBA00019665"/>
    </source>
</evidence>
<dbReference type="HOGENOM" id="CLU_000445_89_2_6"/>
<dbReference type="NCBIfam" id="NF008235">
    <property type="entry name" value="PRK11006.1"/>
    <property type="match status" value="1"/>
</dbReference>
<dbReference type="SMART" id="SM00091">
    <property type="entry name" value="PAS"/>
    <property type="match status" value="1"/>
</dbReference>
<evidence type="ECO:0000256" key="14">
    <source>
        <dbReference type="ARBA" id="ARBA00022989"/>
    </source>
</evidence>
<name>A1WT80_HALHL</name>
<dbReference type="PANTHER" id="PTHR45453">
    <property type="entry name" value="PHOSPHATE REGULON SENSOR PROTEIN PHOR"/>
    <property type="match status" value="1"/>
</dbReference>
<dbReference type="InterPro" id="IPR036890">
    <property type="entry name" value="HATPase_C_sf"/>
</dbReference>
<dbReference type="InterPro" id="IPR021766">
    <property type="entry name" value="PhoR_N"/>
</dbReference>
<dbReference type="InterPro" id="IPR036097">
    <property type="entry name" value="HisK_dim/P_sf"/>
</dbReference>
<dbReference type="FunFam" id="1.10.287.130:FF:000001">
    <property type="entry name" value="Two-component sensor histidine kinase"/>
    <property type="match status" value="1"/>
</dbReference>
<dbReference type="InterPro" id="IPR050351">
    <property type="entry name" value="BphY/WalK/GraS-like"/>
</dbReference>
<keyword evidence="15" id="KW-0902">Two-component regulatory system</keyword>
<keyword evidence="10" id="KW-0812">Transmembrane</keyword>
<keyword evidence="11" id="KW-0547">Nucleotide-binding</keyword>
<dbReference type="Pfam" id="PF02518">
    <property type="entry name" value="HATPase_c"/>
    <property type="match status" value="1"/>
</dbReference>
<dbReference type="GO" id="GO:0005886">
    <property type="term" value="C:plasma membrane"/>
    <property type="evidence" value="ECO:0007669"/>
    <property type="project" value="UniProtKB-SubCell"/>
</dbReference>
<dbReference type="Pfam" id="PF11808">
    <property type="entry name" value="PhoR"/>
    <property type="match status" value="1"/>
</dbReference>
<dbReference type="InterPro" id="IPR000014">
    <property type="entry name" value="PAS"/>
</dbReference>
<dbReference type="Pfam" id="PF13188">
    <property type="entry name" value="PAS_8"/>
    <property type="match status" value="1"/>
</dbReference>
<dbReference type="PROSITE" id="PS50109">
    <property type="entry name" value="HIS_KIN"/>
    <property type="match status" value="1"/>
</dbReference>
<dbReference type="SUPFAM" id="SSF47384">
    <property type="entry name" value="Homodimeric domain of signal transducing histidine kinase"/>
    <property type="match status" value="1"/>
</dbReference>
<organism evidence="19 20">
    <name type="scientific">Halorhodospira halophila (strain DSM 244 / SL1)</name>
    <name type="common">Ectothiorhodospira halophila (strain DSM 244 / SL1)</name>
    <dbReference type="NCBI Taxonomy" id="349124"/>
    <lineage>
        <taxon>Bacteria</taxon>
        <taxon>Pseudomonadati</taxon>
        <taxon>Pseudomonadota</taxon>
        <taxon>Gammaproteobacteria</taxon>
        <taxon>Chromatiales</taxon>
        <taxon>Ectothiorhodospiraceae</taxon>
        <taxon>Halorhodospira</taxon>
    </lineage>
</organism>
<evidence type="ECO:0000256" key="5">
    <source>
        <dbReference type="ARBA" id="ARBA00022448"/>
    </source>
</evidence>
<dbReference type="SMART" id="SM00387">
    <property type="entry name" value="HATPase_c"/>
    <property type="match status" value="1"/>
</dbReference>
<evidence type="ECO:0000256" key="16">
    <source>
        <dbReference type="ARBA" id="ARBA00023136"/>
    </source>
</evidence>
<dbReference type="PRINTS" id="PR00344">
    <property type="entry name" value="BCTRLSENSOR"/>
</dbReference>
<dbReference type="EC" id="2.7.13.3" evidence="3"/>